<evidence type="ECO:0000259" key="16">
    <source>
        <dbReference type="Pfam" id="PF02784"/>
    </source>
</evidence>
<dbReference type="Gene3D" id="3.20.20.10">
    <property type="entry name" value="Alanine racemase"/>
    <property type="match status" value="1"/>
</dbReference>
<dbReference type="EC" id="4.1.1.17" evidence="10"/>
<dbReference type="HOGENOM" id="CLU_026444_1_2_1"/>
<dbReference type="PROSITE" id="PS00879">
    <property type="entry name" value="ODR_DC_2_2"/>
    <property type="match status" value="1"/>
</dbReference>
<keyword evidence="4" id="KW-0963">Cytoplasm</keyword>
<evidence type="ECO:0000313" key="18">
    <source>
        <dbReference type="Proteomes" id="UP000001300"/>
    </source>
</evidence>
<reference evidence="17 18" key="1">
    <citation type="journal article" date="2004" name="Nature">
        <title>Genome evolution in yeasts.</title>
        <authorList>
            <consortium name="Genolevures"/>
            <person name="Dujon B."/>
            <person name="Sherman D."/>
            <person name="Fischer G."/>
            <person name="Durrens P."/>
            <person name="Casaregola S."/>
            <person name="Lafontaine I."/>
            <person name="de Montigny J."/>
            <person name="Marck C."/>
            <person name="Neuveglise C."/>
            <person name="Talla E."/>
            <person name="Goffard N."/>
            <person name="Frangeul L."/>
            <person name="Aigle M."/>
            <person name="Anthouard V."/>
            <person name="Babour A."/>
            <person name="Barbe V."/>
            <person name="Barnay S."/>
            <person name="Blanchin S."/>
            <person name="Beckerich J.M."/>
            <person name="Beyne E."/>
            <person name="Bleykasten C."/>
            <person name="Boisrame A."/>
            <person name="Boyer J."/>
            <person name="Cattolico L."/>
            <person name="Confanioleri F."/>
            <person name="de Daruvar A."/>
            <person name="Despons L."/>
            <person name="Fabre E."/>
            <person name="Fairhead C."/>
            <person name="Ferry-Dumazet H."/>
            <person name="Groppi A."/>
            <person name="Hantraye F."/>
            <person name="Hennequin C."/>
            <person name="Jauniaux N."/>
            <person name="Joyet P."/>
            <person name="Kachouri R."/>
            <person name="Kerrest A."/>
            <person name="Koszul R."/>
            <person name="Lemaire M."/>
            <person name="Lesur I."/>
            <person name="Ma L."/>
            <person name="Muller H."/>
            <person name="Nicaud J.M."/>
            <person name="Nikolski M."/>
            <person name="Oztas S."/>
            <person name="Ozier-Kalogeropoulos O."/>
            <person name="Pellenz S."/>
            <person name="Potier S."/>
            <person name="Richard G.F."/>
            <person name="Straub M.L."/>
            <person name="Suleau A."/>
            <person name="Swennene D."/>
            <person name="Tekaia F."/>
            <person name="Wesolowski-Louvel M."/>
            <person name="Westhof E."/>
            <person name="Wirth B."/>
            <person name="Zeniou-Meyer M."/>
            <person name="Zivanovic I."/>
            <person name="Bolotin-Fukuhara M."/>
            <person name="Thierry A."/>
            <person name="Bouchier C."/>
            <person name="Caudron B."/>
            <person name="Scarpelli C."/>
            <person name="Gaillardin C."/>
            <person name="Weissenbach J."/>
            <person name="Wincker P."/>
            <person name="Souciet J.L."/>
        </authorList>
    </citation>
    <scope>NUCLEOTIDE SEQUENCE [LARGE SCALE GENOMIC DNA]</scope>
    <source>
        <strain evidence="18">CLIB 122 / E 150</strain>
    </source>
</reference>
<feature type="modified residue" description="N6-(pyridoxal phosphate)lysine" evidence="15">
    <location>
        <position position="104"/>
    </location>
</feature>
<evidence type="ECO:0000256" key="4">
    <source>
        <dbReference type="ARBA" id="ARBA00022490"/>
    </source>
</evidence>
<dbReference type="Proteomes" id="UP000001300">
    <property type="component" value="Chromosome B"/>
</dbReference>
<evidence type="ECO:0000256" key="6">
    <source>
        <dbReference type="ARBA" id="ARBA00022898"/>
    </source>
</evidence>
<comment type="cofactor">
    <cofactor evidence="1 15">
        <name>pyridoxal 5'-phosphate</name>
        <dbReference type="ChEBI" id="CHEBI:597326"/>
    </cofactor>
</comment>
<dbReference type="FunFam" id="2.40.37.10:FF:000010">
    <property type="entry name" value="Ornithine decarboxylase"/>
    <property type="match status" value="1"/>
</dbReference>
<accession>F2Z6G2</accession>
<dbReference type="InterPro" id="IPR002433">
    <property type="entry name" value="Orn_de-COase"/>
</dbReference>
<evidence type="ECO:0000256" key="13">
    <source>
        <dbReference type="ARBA" id="ARBA00046672"/>
    </source>
</evidence>
<evidence type="ECO:0000256" key="8">
    <source>
        <dbReference type="ARBA" id="ARBA00023239"/>
    </source>
</evidence>
<dbReference type="InterPro" id="IPR022653">
    <property type="entry name" value="De-COase2_pyr-phos_BS"/>
</dbReference>
<dbReference type="InParanoid" id="F2Z6G2"/>
<evidence type="ECO:0000256" key="10">
    <source>
        <dbReference type="ARBA" id="ARBA00034138"/>
    </source>
</evidence>
<proteinExistence type="inferred from homology"/>
<dbReference type="PANTHER" id="PTHR11482">
    <property type="entry name" value="ARGININE/DIAMINOPIMELATE/ORNITHINE DECARBOXYLASE"/>
    <property type="match status" value="1"/>
</dbReference>
<evidence type="ECO:0000256" key="1">
    <source>
        <dbReference type="ARBA" id="ARBA00001933"/>
    </source>
</evidence>
<evidence type="ECO:0000256" key="5">
    <source>
        <dbReference type="ARBA" id="ARBA00022793"/>
    </source>
</evidence>
<dbReference type="KEGG" id="yli:2907614"/>
<dbReference type="Pfam" id="PF02784">
    <property type="entry name" value="Orn_Arg_deC_N"/>
    <property type="match status" value="1"/>
</dbReference>
<evidence type="ECO:0000256" key="7">
    <source>
        <dbReference type="ARBA" id="ARBA00023115"/>
    </source>
</evidence>
<dbReference type="GO" id="GO:0033387">
    <property type="term" value="P:putrescine biosynthetic process from arginine, via ornithine"/>
    <property type="evidence" value="ECO:0000318"/>
    <property type="project" value="GO_Central"/>
</dbReference>
<dbReference type="InterPro" id="IPR022644">
    <property type="entry name" value="De-COase2_N"/>
</dbReference>
<dbReference type="SUPFAM" id="SSF51419">
    <property type="entry name" value="PLP-binding barrel"/>
    <property type="match status" value="1"/>
</dbReference>
<dbReference type="SMR" id="F2Z6G2"/>
<dbReference type="OMA" id="SFFVCDL"/>
<dbReference type="AlphaFoldDB" id="F2Z6G2"/>
<protein>
    <recommendedName>
        <fullName evidence="12">Ornithine decarboxylase</fullName>
        <ecNumber evidence="10">4.1.1.17</ecNumber>
    </recommendedName>
</protein>
<keyword evidence="5" id="KW-0210">Decarboxylase</keyword>
<comment type="pathway">
    <text evidence="9">Amine and polyamine biosynthesis; putrescine biosynthesis via L-ornithine pathway; putrescine from L-ornithine: step 1/1.</text>
</comment>
<dbReference type="EMBL" id="CR382128">
    <property type="protein sequence ID" value="CAG83002.1"/>
    <property type="molecule type" value="Genomic_DNA"/>
</dbReference>
<name>F2Z6G2_YARLI</name>
<dbReference type="InterPro" id="IPR022657">
    <property type="entry name" value="De-COase2_CS"/>
</dbReference>
<dbReference type="STRING" id="284591.F2Z6G2"/>
<dbReference type="PROSITE" id="PS00878">
    <property type="entry name" value="ODR_DC_2_1"/>
    <property type="match status" value="1"/>
</dbReference>
<dbReference type="Gene3D" id="2.40.37.10">
    <property type="entry name" value="Lyase, Ornithine Decarboxylase, Chain A, domain 1"/>
    <property type="match status" value="1"/>
</dbReference>
<dbReference type="FunFam" id="3.20.20.10:FF:000005">
    <property type="entry name" value="Ornithine decarboxylase"/>
    <property type="match status" value="1"/>
</dbReference>
<evidence type="ECO:0000256" key="14">
    <source>
        <dbReference type="ARBA" id="ARBA00049127"/>
    </source>
</evidence>
<feature type="domain" description="Orn/DAP/Arg decarboxylase 2 N-terminal" evidence="16">
    <location>
        <begin position="83"/>
        <end position="311"/>
    </location>
</feature>
<keyword evidence="7" id="KW-0620">Polyamine biosynthesis</keyword>
<dbReference type="GO" id="GO:0005737">
    <property type="term" value="C:cytoplasm"/>
    <property type="evidence" value="ECO:0000318"/>
    <property type="project" value="GO_Central"/>
</dbReference>
<evidence type="ECO:0000256" key="2">
    <source>
        <dbReference type="ARBA" id="ARBA00004496"/>
    </source>
</evidence>
<dbReference type="GO" id="GO:0004586">
    <property type="term" value="F:ornithine decarboxylase activity"/>
    <property type="evidence" value="ECO:0000318"/>
    <property type="project" value="GO_Central"/>
</dbReference>
<comment type="subcellular location">
    <subcellularLocation>
        <location evidence="2">Cytoplasm</location>
    </subcellularLocation>
</comment>
<dbReference type="SUPFAM" id="SSF50621">
    <property type="entry name" value="Alanine racemase C-terminal domain-like"/>
    <property type="match status" value="1"/>
</dbReference>
<comment type="similarity">
    <text evidence="3">Belongs to the Orn/Lys/Arg decarboxylase class-II family.</text>
</comment>
<dbReference type="InterPro" id="IPR000183">
    <property type="entry name" value="Orn/DAP/Arg_de-COase"/>
</dbReference>
<keyword evidence="8" id="KW-0456">Lyase</keyword>
<feature type="active site" description="Proton donor" evidence="15">
    <location>
        <position position="387"/>
    </location>
</feature>
<evidence type="ECO:0000256" key="3">
    <source>
        <dbReference type="ARBA" id="ARBA00008872"/>
    </source>
</evidence>
<keyword evidence="6 15" id="KW-0663">Pyridoxal phosphate</keyword>
<organism evidence="17 18">
    <name type="scientific">Yarrowia lipolytica (strain CLIB 122 / E 150)</name>
    <name type="common">Yeast</name>
    <name type="synonym">Candida lipolytica</name>
    <dbReference type="NCBI Taxonomy" id="284591"/>
    <lineage>
        <taxon>Eukaryota</taxon>
        <taxon>Fungi</taxon>
        <taxon>Dikarya</taxon>
        <taxon>Ascomycota</taxon>
        <taxon>Saccharomycotina</taxon>
        <taxon>Dipodascomycetes</taxon>
        <taxon>Dipodascales</taxon>
        <taxon>Dipodascales incertae sedis</taxon>
        <taxon>Yarrowia</taxon>
    </lineage>
</organism>
<dbReference type="OrthoDB" id="5034579at2759"/>
<dbReference type="InterPro" id="IPR009006">
    <property type="entry name" value="Ala_racemase/Decarboxylase_C"/>
</dbReference>
<evidence type="ECO:0000256" key="12">
    <source>
        <dbReference type="ARBA" id="ARBA00039485"/>
    </source>
</evidence>
<dbReference type="PRINTS" id="PR01179">
    <property type="entry name" value="ODADCRBXLASE"/>
</dbReference>
<dbReference type="RefSeq" id="XP_500755.1">
    <property type="nucleotide sequence ID" value="XM_500755.1"/>
</dbReference>
<evidence type="ECO:0000256" key="15">
    <source>
        <dbReference type="PIRSR" id="PIRSR600183-50"/>
    </source>
</evidence>
<comment type="function">
    <text evidence="11">Catalyzes the first and rate-limiting step of polyamine biosynthesis that converts ornithine into putrescine, which is the precursor for the polyamines, spermidine and spermine. Polyamines are essential for cell proliferation and are implicated in cellular processes, ranging from DNA replication to apoptosis.</text>
</comment>
<evidence type="ECO:0000256" key="11">
    <source>
        <dbReference type="ARBA" id="ARBA00037173"/>
    </source>
</evidence>
<evidence type="ECO:0000313" key="17">
    <source>
        <dbReference type="EMBL" id="CAG83002.1"/>
    </source>
</evidence>
<comment type="subunit">
    <text evidence="13">Homodimer. Only the dimer is catalytically active, as the active sites are constructed of residues from both monomers.</text>
</comment>
<comment type="catalytic activity">
    <reaction evidence="14">
        <text>L-ornithine + H(+) = putrescine + CO2</text>
        <dbReference type="Rhea" id="RHEA:22964"/>
        <dbReference type="ChEBI" id="CHEBI:15378"/>
        <dbReference type="ChEBI" id="CHEBI:16526"/>
        <dbReference type="ChEBI" id="CHEBI:46911"/>
        <dbReference type="ChEBI" id="CHEBI:326268"/>
        <dbReference type="EC" id="4.1.1.17"/>
    </reaction>
</comment>
<dbReference type="FunCoup" id="F2Z6G2">
    <property type="interactions" value="1527"/>
</dbReference>
<keyword evidence="18" id="KW-1185">Reference proteome</keyword>
<dbReference type="PANTHER" id="PTHR11482:SF6">
    <property type="entry name" value="ORNITHINE DECARBOXYLASE 1-RELATED"/>
    <property type="match status" value="1"/>
</dbReference>
<gene>
    <name evidence="17" type="ORF">YALI0_B11330g</name>
</gene>
<dbReference type="CDD" id="cd00622">
    <property type="entry name" value="PLPDE_III_ODC"/>
    <property type="match status" value="1"/>
</dbReference>
<evidence type="ECO:0000256" key="9">
    <source>
        <dbReference type="ARBA" id="ARBA00034115"/>
    </source>
</evidence>
<sequence length="449" mass="49185">MAPHILGPEPVQADSSFLGTRPCPTLSYPASFVDEVSASIDQGLSESEKLIANAMKTRIEAIDLETCSPGSEDSFFVADLGIVYSQFMRWSNCLPRVTPFYAMKCNGDPKVLQLLAALGTGFDCASRNEIQTILDLGVSQDRIIYAHPCKVASYIRYASSVGVEKMVFDNAEELYKCAKYHPTAKLFLRIVTDDSQSLCQFSVKYGAALENTQSLLQLAKDLGLNVAGVSFHVGSGAGDPNAFLDAVRNAKRVFDQGAAIGMHLNTLDVGGGFSDDSFESSAAVLGDALDKYFPEESGVNLMAEPGRFFVSEAFTIASHVIARRIIENQNKAMLYLNDGVYGNMNCILFDHQEPVPKVLTYQGKFMYGERYQKQKSSQDVSVWGPTCDGIDCISKSCQLPVLLDVGDWMYFTSFGAYTVAASTTFNGFNSDCETLYVCSKKEVEQYIKL</sequence>
<dbReference type="VEuPathDB" id="FungiDB:YALI0_B11330g"/>
<dbReference type="InterPro" id="IPR029066">
    <property type="entry name" value="PLP-binding_barrel"/>
</dbReference>
<dbReference type="PRINTS" id="PR01182">
    <property type="entry name" value="ORNDCRBXLASE"/>
</dbReference>